<sequence length="15" mass="1560">MAKFVILLVGTLAIA</sequence>
<comment type="caution">
    <text evidence="1">The sequence shown here is derived from an EMBL/GenBank/DDBJ whole genome shotgun (WGS) entry which is preliminary data.</text>
</comment>
<reference evidence="1" key="1">
    <citation type="submission" date="2021-06" db="EMBL/GenBank/DDBJ databases">
        <authorList>
            <person name="Hodson N. C."/>
            <person name="Mongue J. A."/>
            <person name="Jaron S. K."/>
        </authorList>
    </citation>
    <scope>NUCLEOTIDE SEQUENCE</scope>
</reference>
<organism evidence="1 2">
    <name type="scientific">Allacma fusca</name>
    <dbReference type="NCBI Taxonomy" id="39272"/>
    <lineage>
        <taxon>Eukaryota</taxon>
        <taxon>Metazoa</taxon>
        <taxon>Ecdysozoa</taxon>
        <taxon>Arthropoda</taxon>
        <taxon>Hexapoda</taxon>
        <taxon>Collembola</taxon>
        <taxon>Symphypleona</taxon>
        <taxon>Sminthuridae</taxon>
        <taxon>Allacma</taxon>
    </lineage>
</organism>
<protein>
    <submittedName>
        <fullName evidence="1">Uncharacterized protein</fullName>
    </submittedName>
</protein>
<dbReference type="Proteomes" id="UP000708208">
    <property type="component" value="Unassembled WGS sequence"/>
</dbReference>
<evidence type="ECO:0000313" key="1">
    <source>
        <dbReference type="EMBL" id="CAG7722758.1"/>
    </source>
</evidence>
<evidence type="ECO:0000313" key="2">
    <source>
        <dbReference type="Proteomes" id="UP000708208"/>
    </source>
</evidence>
<name>A0A8J2JPA5_9HEXA</name>
<gene>
    <name evidence="1" type="ORF">AFUS01_LOCUS11876</name>
</gene>
<keyword evidence="2" id="KW-1185">Reference proteome</keyword>
<feature type="non-terminal residue" evidence="1">
    <location>
        <position position="15"/>
    </location>
</feature>
<accession>A0A8J2JPA5</accession>
<dbReference type="EMBL" id="CAJVCH010092354">
    <property type="protein sequence ID" value="CAG7722758.1"/>
    <property type="molecule type" value="Genomic_DNA"/>
</dbReference>
<proteinExistence type="predicted"/>